<sequence>MRYVTPDIFDFTYSDEEYDAFILTHESASQEKSYEQVIEDAHVTLTSSQKTEGSKQSSSVSSDFARKFLNLDNAPPVIDEPFSSIPHMTTPTPVPTIEPTTSSIHALPDFASLFGFNQRVSALEQDLSQVKQIDHSAQILAQIPAIMDKHLSIRIGFSTQTAL</sequence>
<dbReference type="Proteomes" id="UP001151760">
    <property type="component" value="Unassembled WGS sequence"/>
</dbReference>
<comment type="caution">
    <text evidence="1">The sequence shown here is derived from an EMBL/GenBank/DDBJ whole genome shotgun (WGS) entry which is preliminary data.</text>
</comment>
<evidence type="ECO:0000313" key="2">
    <source>
        <dbReference type="Proteomes" id="UP001151760"/>
    </source>
</evidence>
<accession>A0ABQ5IWG8</accession>
<name>A0ABQ5IWG8_9ASTR</name>
<reference evidence="1" key="2">
    <citation type="submission" date="2022-01" db="EMBL/GenBank/DDBJ databases">
        <authorList>
            <person name="Yamashiro T."/>
            <person name="Shiraishi A."/>
            <person name="Satake H."/>
            <person name="Nakayama K."/>
        </authorList>
    </citation>
    <scope>NUCLEOTIDE SEQUENCE</scope>
</reference>
<gene>
    <name evidence="1" type="ORF">Tco_1113637</name>
</gene>
<keyword evidence="2" id="KW-1185">Reference proteome</keyword>
<reference evidence="1" key="1">
    <citation type="journal article" date="2022" name="Int. J. Mol. Sci.">
        <title>Draft Genome of Tanacetum Coccineum: Genomic Comparison of Closely Related Tanacetum-Family Plants.</title>
        <authorList>
            <person name="Yamashiro T."/>
            <person name="Shiraishi A."/>
            <person name="Nakayama K."/>
            <person name="Satake H."/>
        </authorList>
    </citation>
    <scope>NUCLEOTIDE SEQUENCE</scope>
</reference>
<proteinExistence type="predicted"/>
<dbReference type="EMBL" id="BQNB010021139">
    <property type="protein sequence ID" value="GJU03299.1"/>
    <property type="molecule type" value="Genomic_DNA"/>
</dbReference>
<evidence type="ECO:0000313" key="1">
    <source>
        <dbReference type="EMBL" id="GJU03299.1"/>
    </source>
</evidence>
<organism evidence="1 2">
    <name type="scientific">Tanacetum coccineum</name>
    <dbReference type="NCBI Taxonomy" id="301880"/>
    <lineage>
        <taxon>Eukaryota</taxon>
        <taxon>Viridiplantae</taxon>
        <taxon>Streptophyta</taxon>
        <taxon>Embryophyta</taxon>
        <taxon>Tracheophyta</taxon>
        <taxon>Spermatophyta</taxon>
        <taxon>Magnoliopsida</taxon>
        <taxon>eudicotyledons</taxon>
        <taxon>Gunneridae</taxon>
        <taxon>Pentapetalae</taxon>
        <taxon>asterids</taxon>
        <taxon>campanulids</taxon>
        <taxon>Asterales</taxon>
        <taxon>Asteraceae</taxon>
        <taxon>Asteroideae</taxon>
        <taxon>Anthemideae</taxon>
        <taxon>Anthemidinae</taxon>
        <taxon>Tanacetum</taxon>
    </lineage>
</organism>
<protein>
    <submittedName>
        <fullName evidence="1">Uncharacterized protein</fullName>
    </submittedName>
</protein>